<dbReference type="Proteomes" id="UP000649617">
    <property type="component" value="Unassembled WGS sequence"/>
</dbReference>
<gene>
    <name evidence="2" type="primary">mettl24</name>
    <name evidence="2" type="ORF">SPIL2461_LOCUS20744</name>
</gene>
<name>A0A812X5S3_SYMPI</name>
<dbReference type="InterPro" id="IPR025714">
    <property type="entry name" value="Methyltranfer_dom"/>
</dbReference>
<evidence type="ECO:0000313" key="3">
    <source>
        <dbReference type="Proteomes" id="UP000649617"/>
    </source>
</evidence>
<dbReference type="AlphaFoldDB" id="A0A812X5S3"/>
<accession>A0A812X5S3</accession>
<evidence type="ECO:0000259" key="1">
    <source>
        <dbReference type="Pfam" id="PF13383"/>
    </source>
</evidence>
<dbReference type="EMBL" id="CAJNIZ010045637">
    <property type="protein sequence ID" value="CAE7725524.1"/>
    <property type="molecule type" value="Genomic_DNA"/>
</dbReference>
<protein>
    <submittedName>
        <fullName evidence="2">Mettl24 protein</fullName>
    </submittedName>
</protein>
<evidence type="ECO:0000313" key="2">
    <source>
        <dbReference type="EMBL" id="CAE7725524.1"/>
    </source>
</evidence>
<comment type="caution">
    <text evidence="2">The sequence shown here is derived from an EMBL/GenBank/DDBJ whole genome shotgun (WGS) entry which is preliminary data.</text>
</comment>
<proteinExistence type="predicted"/>
<dbReference type="Pfam" id="PF13383">
    <property type="entry name" value="Methyltransf_22"/>
    <property type="match status" value="1"/>
</dbReference>
<dbReference type="PANTHER" id="PTHR32026:SF10">
    <property type="entry name" value="METHYLTRANSFERASE-LIKE PROTEIN 24-RELATED"/>
    <property type="match status" value="1"/>
</dbReference>
<keyword evidence="3" id="KW-1185">Reference proteome</keyword>
<dbReference type="OrthoDB" id="446763at2759"/>
<reference evidence="2" key="1">
    <citation type="submission" date="2021-02" db="EMBL/GenBank/DDBJ databases">
        <authorList>
            <person name="Dougan E. K."/>
            <person name="Rhodes N."/>
            <person name="Thang M."/>
            <person name="Chan C."/>
        </authorList>
    </citation>
    <scope>NUCLEOTIDE SEQUENCE</scope>
</reference>
<dbReference type="InterPro" id="IPR026913">
    <property type="entry name" value="METTL24"/>
</dbReference>
<feature type="domain" description="Methyltransferase" evidence="1">
    <location>
        <begin position="117"/>
        <end position="313"/>
    </location>
</feature>
<sequence>MHSKELVLGIAVVLSAFTLVISGLNMVRGPYGDGAEVMKKIDSLTARFDALMAAVNQEKSQKPVAPVPAEPFTQPKVAAAAGVPAGIFMRPAVLLDIEAKAEQAYWYQARERELARLVWEKFSSPNWPCMWGEALIGEGVGDGSKWMCGAHVMQKPCVVYSFGSKGNFKFEEGIKALGLNCDIHIFDPTFGDVGVTRGPGWTYHHVGLRASDNRSDPTAPYLTLQTIMRENHHTFLDVLKIDIEGGELGVVRQLARDGWPSVGQLLVEAHQTRTFRTEALLAEWMNSIESANLRLFHAELNIHKACCMEYAFIHKDWRPEIKDYLMTSSK</sequence>
<dbReference type="PANTHER" id="PTHR32026">
    <property type="entry name" value="METHYLTRANSFERASE-LIKE PROTEIN 24"/>
    <property type="match status" value="1"/>
</dbReference>
<organism evidence="2 3">
    <name type="scientific">Symbiodinium pilosum</name>
    <name type="common">Dinoflagellate</name>
    <dbReference type="NCBI Taxonomy" id="2952"/>
    <lineage>
        <taxon>Eukaryota</taxon>
        <taxon>Sar</taxon>
        <taxon>Alveolata</taxon>
        <taxon>Dinophyceae</taxon>
        <taxon>Suessiales</taxon>
        <taxon>Symbiodiniaceae</taxon>
        <taxon>Symbiodinium</taxon>
    </lineage>
</organism>